<feature type="region of interest" description="Disordered" evidence="1">
    <location>
        <begin position="1"/>
        <end position="23"/>
    </location>
</feature>
<dbReference type="GO" id="GO:0016887">
    <property type="term" value="F:ATP hydrolysis activity"/>
    <property type="evidence" value="ECO:0007669"/>
    <property type="project" value="InterPro"/>
</dbReference>
<dbReference type="PANTHER" id="PTHR42759">
    <property type="entry name" value="MOXR FAMILY PROTEIN"/>
    <property type="match status" value="1"/>
</dbReference>
<accession>A0A2G1WAZ1</accession>
<dbReference type="Proteomes" id="UP000225740">
    <property type="component" value="Unassembled WGS sequence"/>
</dbReference>
<reference evidence="3 4" key="1">
    <citation type="submission" date="2017-06" db="EMBL/GenBank/DDBJ databases">
        <title>Description of Rhodopirellula bahusiensis sp. nov.</title>
        <authorList>
            <person name="Kizina J."/>
            <person name="Harder J."/>
        </authorList>
    </citation>
    <scope>NUCLEOTIDE SEQUENCE [LARGE SCALE GENOMIC DNA]</scope>
    <source>
        <strain evidence="3 4">SWK21</strain>
    </source>
</reference>
<name>A0A2G1WAZ1_9BACT</name>
<keyword evidence="4" id="KW-1185">Reference proteome</keyword>
<dbReference type="InterPro" id="IPR050764">
    <property type="entry name" value="CbbQ/NirQ/NorQ/GpvN"/>
</dbReference>
<dbReference type="PANTHER" id="PTHR42759:SF6">
    <property type="entry name" value="REGULATORY PROTEIN-RELATED"/>
    <property type="match status" value="1"/>
</dbReference>
<dbReference type="AlphaFoldDB" id="A0A2G1WAZ1"/>
<dbReference type="GeneID" id="90608392"/>
<evidence type="ECO:0000259" key="2">
    <source>
        <dbReference type="Pfam" id="PF07728"/>
    </source>
</evidence>
<dbReference type="OrthoDB" id="9771792at2"/>
<dbReference type="Gene3D" id="3.40.50.300">
    <property type="entry name" value="P-loop containing nucleotide triphosphate hydrolases"/>
    <property type="match status" value="1"/>
</dbReference>
<feature type="domain" description="ATPase dynein-related AAA" evidence="2">
    <location>
        <begin position="76"/>
        <end position="194"/>
    </location>
</feature>
<dbReference type="SUPFAM" id="SSF52540">
    <property type="entry name" value="P-loop containing nucleoside triphosphate hydrolases"/>
    <property type="match status" value="1"/>
</dbReference>
<evidence type="ECO:0000313" key="4">
    <source>
        <dbReference type="Proteomes" id="UP000225740"/>
    </source>
</evidence>
<dbReference type="RefSeq" id="WP_099260433.1">
    <property type="nucleotide sequence ID" value="NZ_NIZW01000006.1"/>
</dbReference>
<dbReference type="GO" id="GO:0005524">
    <property type="term" value="F:ATP binding"/>
    <property type="evidence" value="ECO:0007669"/>
    <property type="project" value="InterPro"/>
</dbReference>
<organism evidence="3 4">
    <name type="scientific">Rhodopirellula bahusiensis</name>
    <dbReference type="NCBI Taxonomy" id="2014065"/>
    <lineage>
        <taxon>Bacteria</taxon>
        <taxon>Pseudomonadati</taxon>
        <taxon>Planctomycetota</taxon>
        <taxon>Planctomycetia</taxon>
        <taxon>Pirellulales</taxon>
        <taxon>Pirellulaceae</taxon>
        <taxon>Rhodopirellula</taxon>
    </lineage>
</organism>
<dbReference type="EMBL" id="NIZW01000006">
    <property type="protein sequence ID" value="PHQ35799.1"/>
    <property type="molecule type" value="Genomic_DNA"/>
</dbReference>
<dbReference type="InterPro" id="IPR011704">
    <property type="entry name" value="ATPase_dyneun-rel_AAA"/>
</dbReference>
<dbReference type="InterPro" id="IPR027417">
    <property type="entry name" value="P-loop_NTPase"/>
</dbReference>
<evidence type="ECO:0000313" key="3">
    <source>
        <dbReference type="EMBL" id="PHQ35799.1"/>
    </source>
</evidence>
<gene>
    <name evidence="3" type="ORF">CEE69_09425</name>
</gene>
<proteinExistence type="predicted"/>
<dbReference type="Pfam" id="PF07728">
    <property type="entry name" value="AAA_5"/>
    <property type="match status" value="1"/>
</dbReference>
<sequence length="342" mass="37845">MNSPSPNPSEDRPSQASASDRFAREPEVVQIGGVELKLAHPYDAASDWIGQNELLMQLLACWLTVDESDLPLTPRLIGSPGVGKTQLAIAATKRQGLPLYIYQCTADTRPEDLLITPVLSRGGEIAYHASPLVSAMITGGVCILDEGNRMNEKSWASLAPLFDSRRYVESIVAGITIPASAEFRSAVTMNQDESTFEIPDYILSRLQPTLQVGFPNKQDEMAILQYHLPFAEPEMLALTVDFLQRSHELKLDFSPRDGINLLRFAIKRMKQNPSHPVAHDVAWQEALEKCLGDEAVDLESLAERRKRTLGGDAVPLGLADLFFDADDPLHPDREDEDDDDLI</sequence>
<evidence type="ECO:0000256" key="1">
    <source>
        <dbReference type="SAM" id="MobiDB-lite"/>
    </source>
</evidence>
<comment type="caution">
    <text evidence="3">The sequence shown here is derived from an EMBL/GenBank/DDBJ whole genome shotgun (WGS) entry which is preliminary data.</text>
</comment>
<protein>
    <submittedName>
        <fullName evidence="3">ATPase</fullName>
    </submittedName>
</protein>